<evidence type="ECO:0000313" key="8">
    <source>
        <dbReference type="Proteomes" id="UP000466442"/>
    </source>
</evidence>
<dbReference type="SUPFAM" id="SSF52833">
    <property type="entry name" value="Thioredoxin-like"/>
    <property type="match status" value="2"/>
</dbReference>
<dbReference type="EC" id="2.5.1.18" evidence="1"/>
<dbReference type="Gene3D" id="3.40.30.10">
    <property type="entry name" value="Glutaredoxin"/>
    <property type="match status" value="2"/>
</dbReference>
<dbReference type="PANTHER" id="PTHR11571:SF224">
    <property type="entry name" value="HEMATOPOIETIC PROSTAGLANDIN D SYNTHASE"/>
    <property type="match status" value="1"/>
</dbReference>
<gene>
    <name evidence="7" type="ORF">GE061_016501</name>
</gene>
<feature type="domain" description="GST N-terminal" evidence="5">
    <location>
        <begin position="1"/>
        <end position="69"/>
    </location>
</feature>
<accession>A0A8S9XIF7</accession>
<dbReference type="OrthoDB" id="414243at2759"/>
<dbReference type="InterPro" id="IPR010987">
    <property type="entry name" value="Glutathione-S-Trfase_C-like"/>
</dbReference>
<feature type="domain" description="GST C-terminal" evidence="6">
    <location>
        <begin position="249"/>
        <end position="351"/>
    </location>
</feature>
<evidence type="ECO:0000256" key="4">
    <source>
        <dbReference type="ARBA" id="ARBA00047960"/>
    </source>
</evidence>
<evidence type="ECO:0000256" key="3">
    <source>
        <dbReference type="ARBA" id="ARBA00038317"/>
    </source>
</evidence>
<dbReference type="SFLD" id="SFLDG01205">
    <property type="entry name" value="AMPS.1"/>
    <property type="match status" value="1"/>
</dbReference>
<reference evidence="7" key="1">
    <citation type="journal article" date="2021" name="Mol. Ecol. Resour.">
        <title>Apolygus lucorum genome provides insights into omnivorousness and mesophyll feeding.</title>
        <authorList>
            <person name="Liu Y."/>
            <person name="Liu H."/>
            <person name="Wang H."/>
            <person name="Huang T."/>
            <person name="Liu B."/>
            <person name="Yang B."/>
            <person name="Yin L."/>
            <person name="Li B."/>
            <person name="Zhang Y."/>
            <person name="Zhang S."/>
            <person name="Jiang F."/>
            <person name="Zhang X."/>
            <person name="Ren Y."/>
            <person name="Wang B."/>
            <person name="Wang S."/>
            <person name="Lu Y."/>
            <person name="Wu K."/>
            <person name="Fan W."/>
            <person name="Wang G."/>
        </authorList>
    </citation>
    <scope>NUCLEOTIDE SEQUENCE</scope>
    <source>
        <strain evidence="7">12Hb</strain>
    </source>
</reference>
<dbReference type="InterPro" id="IPR050213">
    <property type="entry name" value="GST_superfamily"/>
</dbReference>
<evidence type="ECO:0000259" key="5">
    <source>
        <dbReference type="PROSITE" id="PS50404"/>
    </source>
</evidence>
<feature type="domain" description="GST N-terminal" evidence="5">
    <location>
        <begin position="170"/>
        <end position="247"/>
    </location>
</feature>
<dbReference type="GO" id="GO:0004364">
    <property type="term" value="F:glutathione transferase activity"/>
    <property type="evidence" value="ECO:0007669"/>
    <property type="project" value="UniProtKB-EC"/>
</dbReference>
<dbReference type="GO" id="GO:0006749">
    <property type="term" value="P:glutathione metabolic process"/>
    <property type="evidence" value="ECO:0007669"/>
    <property type="project" value="TreeGrafter"/>
</dbReference>
<dbReference type="CDD" id="cd03192">
    <property type="entry name" value="GST_C_Sigma_like"/>
    <property type="match status" value="2"/>
</dbReference>
<dbReference type="Pfam" id="PF14497">
    <property type="entry name" value="GST_C_3"/>
    <property type="match status" value="1"/>
</dbReference>
<dbReference type="InterPro" id="IPR036282">
    <property type="entry name" value="Glutathione-S-Trfase_C_sf"/>
</dbReference>
<dbReference type="PROSITE" id="PS50404">
    <property type="entry name" value="GST_NTER"/>
    <property type="match status" value="2"/>
</dbReference>
<sequence>MRGKAEPIRWLLSYLGEKFEDKRITREQWQGIKKDVLFGKLPILDVDSERIYQTGAILKYLGQKAKLAGDNDWESIQIDMIAGTLEDFFVAMGPARRAEGEQKQQLVKQLKAETFPYYFNIYNEKAKSGYLANGKLSWADQKDHEHRVHRLTIIVQNSLKFFHVQTSRMPTYKLTYFDMRGKGEPIRWLLSYLGEKFEDKRITKEQWQGIKKDVLFGKLPILDVDSERIYQTGAILKYLGQKAKLAGDNDWESIQIDMIAGTLEDLLGAMAPARRAEGEQKEQLMKQLKTETIPYYFNIYNEKAKSGYLANGKLSWVDLLVYLELRSGLQKDHEHRVHQLTSRDYLRLRLF</sequence>
<dbReference type="AlphaFoldDB" id="A0A8S9XIF7"/>
<dbReference type="EMBL" id="WIXP02000007">
    <property type="protein sequence ID" value="KAF6208051.1"/>
    <property type="molecule type" value="Genomic_DNA"/>
</dbReference>
<dbReference type="FunFam" id="3.40.30.10:FF:000258">
    <property type="entry name" value="Glutathione S-transferase"/>
    <property type="match status" value="1"/>
</dbReference>
<dbReference type="PANTHER" id="PTHR11571">
    <property type="entry name" value="GLUTATHIONE S-TRANSFERASE"/>
    <property type="match status" value="1"/>
</dbReference>
<proteinExistence type="inferred from homology"/>
<protein>
    <recommendedName>
        <fullName evidence="1">glutathione transferase</fullName>
        <ecNumber evidence="1">2.5.1.18</ecNumber>
    </recommendedName>
</protein>
<dbReference type="SFLD" id="SFLDG00363">
    <property type="entry name" value="AMPS_(cytGST):_Alpha-__Mu-__Pi"/>
    <property type="match status" value="1"/>
</dbReference>
<evidence type="ECO:0000256" key="1">
    <source>
        <dbReference type="ARBA" id="ARBA00012452"/>
    </source>
</evidence>
<dbReference type="SUPFAM" id="SSF47616">
    <property type="entry name" value="GST C-terminal domain-like"/>
    <property type="match status" value="2"/>
</dbReference>
<dbReference type="InterPro" id="IPR004046">
    <property type="entry name" value="GST_C"/>
</dbReference>
<dbReference type="PROSITE" id="PS50405">
    <property type="entry name" value="GST_CTER"/>
    <property type="match status" value="1"/>
</dbReference>
<dbReference type="InterPro" id="IPR036249">
    <property type="entry name" value="Thioredoxin-like_sf"/>
</dbReference>
<organism evidence="7 8">
    <name type="scientific">Apolygus lucorum</name>
    <name type="common">Small green plant bug</name>
    <name type="synonym">Lygocoris lucorum</name>
    <dbReference type="NCBI Taxonomy" id="248454"/>
    <lineage>
        <taxon>Eukaryota</taxon>
        <taxon>Metazoa</taxon>
        <taxon>Ecdysozoa</taxon>
        <taxon>Arthropoda</taxon>
        <taxon>Hexapoda</taxon>
        <taxon>Insecta</taxon>
        <taxon>Pterygota</taxon>
        <taxon>Neoptera</taxon>
        <taxon>Paraneoptera</taxon>
        <taxon>Hemiptera</taxon>
        <taxon>Heteroptera</taxon>
        <taxon>Panheteroptera</taxon>
        <taxon>Cimicomorpha</taxon>
        <taxon>Miridae</taxon>
        <taxon>Mirini</taxon>
        <taxon>Apolygus</taxon>
    </lineage>
</organism>
<dbReference type="InterPro" id="IPR004045">
    <property type="entry name" value="Glutathione_S-Trfase_N"/>
</dbReference>
<name>A0A8S9XIF7_APOLU</name>
<dbReference type="Gene3D" id="1.20.1050.10">
    <property type="match status" value="2"/>
</dbReference>
<dbReference type="InterPro" id="IPR040079">
    <property type="entry name" value="Glutathione_S-Trfase"/>
</dbReference>
<evidence type="ECO:0000259" key="6">
    <source>
        <dbReference type="PROSITE" id="PS50405"/>
    </source>
</evidence>
<comment type="catalytic activity">
    <reaction evidence="4">
        <text>RX + glutathione = an S-substituted glutathione + a halide anion + H(+)</text>
        <dbReference type="Rhea" id="RHEA:16437"/>
        <dbReference type="ChEBI" id="CHEBI:15378"/>
        <dbReference type="ChEBI" id="CHEBI:16042"/>
        <dbReference type="ChEBI" id="CHEBI:17792"/>
        <dbReference type="ChEBI" id="CHEBI:57925"/>
        <dbReference type="ChEBI" id="CHEBI:90779"/>
        <dbReference type="EC" id="2.5.1.18"/>
    </reaction>
</comment>
<comment type="caution">
    <text evidence="7">The sequence shown here is derived from an EMBL/GenBank/DDBJ whole genome shotgun (WGS) entry which is preliminary data.</text>
</comment>
<evidence type="ECO:0000313" key="7">
    <source>
        <dbReference type="EMBL" id="KAF6208051.1"/>
    </source>
</evidence>
<dbReference type="SFLD" id="SFLDS00019">
    <property type="entry name" value="Glutathione_Transferase_(cytos"/>
    <property type="match status" value="2"/>
</dbReference>
<comment type="similarity">
    <text evidence="3">Belongs to the GST superfamily. Sigma family.</text>
</comment>
<dbReference type="Proteomes" id="UP000466442">
    <property type="component" value="Unassembled WGS sequence"/>
</dbReference>
<dbReference type="CDD" id="cd03039">
    <property type="entry name" value="GST_N_Sigma_like"/>
    <property type="match status" value="2"/>
</dbReference>
<dbReference type="Pfam" id="PF02798">
    <property type="entry name" value="GST_N"/>
    <property type="match status" value="2"/>
</dbReference>
<keyword evidence="8" id="KW-1185">Reference proteome</keyword>
<keyword evidence="2" id="KW-0808">Transferase</keyword>
<evidence type="ECO:0000256" key="2">
    <source>
        <dbReference type="ARBA" id="ARBA00022679"/>
    </source>
</evidence>